<dbReference type="GO" id="GO:0003743">
    <property type="term" value="F:translation initiation factor activity"/>
    <property type="evidence" value="ECO:0007669"/>
    <property type="project" value="UniProtKB-KW"/>
</dbReference>
<dbReference type="AlphaFoldDB" id="T0MIC2"/>
<dbReference type="HOGENOM" id="CLU_431538_0_0_1"/>
<dbReference type="VEuPathDB" id="MicrosporidiaDB:NAPIS_ORF01681"/>
<dbReference type="Proteomes" id="UP000053780">
    <property type="component" value="Unassembled WGS sequence"/>
</dbReference>
<keyword evidence="1" id="KW-0648">Protein biosynthesis</keyword>
<dbReference type="EMBL" id="KE647242">
    <property type="protein sequence ID" value="EQB60740.1"/>
    <property type="molecule type" value="Genomic_DNA"/>
</dbReference>
<reference evidence="1 2" key="1">
    <citation type="journal article" date="2013" name="BMC Genomics">
        <title>Genome sequencing and comparative genomics of honey bee microsporidia, Nosema apis reveal novel insights into host-parasite interactions.</title>
        <authorList>
            <person name="Chen Yp."/>
            <person name="Pettis J.S."/>
            <person name="Zhao Y."/>
            <person name="Liu X."/>
            <person name="Tallon L.J."/>
            <person name="Sadzewicz L.D."/>
            <person name="Li R."/>
            <person name="Zheng H."/>
            <person name="Huang S."/>
            <person name="Zhang X."/>
            <person name="Hamilton M.C."/>
            <person name="Pernal S.F."/>
            <person name="Melathopoulos A.P."/>
            <person name="Yan X."/>
            <person name="Evans J.D."/>
        </authorList>
    </citation>
    <scope>NUCLEOTIDE SEQUENCE [LARGE SCALE GENOMIC DNA]</scope>
    <source>
        <strain evidence="1 2">BRL 01</strain>
    </source>
</reference>
<organism evidence="1 2">
    <name type="scientific">Vairimorpha apis BRL 01</name>
    <dbReference type="NCBI Taxonomy" id="1037528"/>
    <lineage>
        <taxon>Eukaryota</taxon>
        <taxon>Fungi</taxon>
        <taxon>Fungi incertae sedis</taxon>
        <taxon>Microsporidia</taxon>
        <taxon>Nosematidae</taxon>
        <taxon>Vairimorpha</taxon>
    </lineage>
</organism>
<accession>T0MIC2</accession>
<proteinExistence type="predicted"/>
<gene>
    <name evidence="1" type="ORF">NAPIS_ORF01681</name>
</gene>
<evidence type="ECO:0000313" key="1">
    <source>
        <dbReference type="EMBL" id="EQB60740.1"/>
    </source>
</evidence>
<name>T0MIC2_9MICR</name>
<protein>
    <submittedName>
        <fullName evidence="1">Transcription initiation factor tfiid subunit taf12</fullName>
    </submittedName>
</protein>
<keyword evidence="1" id="KW-0396">Initiation factor</keyword>
<sequence>MNYEHEGQKIKEQFNMLIKQYKKHEKRKSETHHLDPEFQLKDEQLNAEISLFYKKYGNFIRKRKNSIGVFSVEDFVAYYKSNDLNNLTNEKKNNNFVYINHDNLSTQNLQNNYRQFDTQSTSGNILNISHNAIDENIKSGKIEKNERLHNSQFDKSDEILKNNYSYDIKTSDNKIIDNSIKIEHTKKFSNDEIFTEKQVFSKKDIFDDNKSTFDYAPIKYQKLEEYSEDTSNEFKFNNNIKNPSIINNDKDSFVFSNEINNNSLSSFRGNFNSSADINKNNFFNTVNNTNLGFLNSYKSVKDPRIQNPISPYNYSHIVNNNIRYTNKTNIPNQYTTQRKYTHMPTTYTTPLEIFRPSNKFSISHSNVNSKFRTINGTYENFNQINLNKQTHQQYLPLRPNFSPNSIPQRNNFMESRSPVNNYLNISSNIPSNMINSGYNKNHIYNHTISGRHLNLSHKPSLKFPNNSIYRKENFSHNIRKPLLNNQHISPQFYPHNQRNISPNEQFIIYDKYIGSGLSMDEVIKDKRVKINTPKSPSINNKFIALNNNVEKFNNYCGDVNQEFEYLETYLKEVGNEDDKLDMEAKDLLYSICDNFIEHTLVMTNLMIRNMGKRNFNKEDIKTIFKIEYGIEFPE</sequence>
<dbReference type="OrthoDB" id="2196371at2759"/>
<keyword evidence="2" id="KW-1185">Reference proteome</keyword>
<evidence type="ECO:0000313" key="2">
    <source>
        <dbReference type="Proteomes" id="UP000053780"/>
    </source>
</evidence>